<dbReference type="GO" id="GO:0005938">
    <property type="term" value="C:cell cortex"/>
    <property type="evidence" value="ECO:0007669"/>
    <property type="project" value="TreeGrafter"/>
</dbReference>
<reference evidence="2" key="1">
    <citation type="submission" date="2016-10" db="EMBL/GenBank/DDBJ databases">
        <authorList>
            <person name="Benchimol M."/>
            <person name="Almeida L.G."/>
            <person name="Vasconcelos A.T."/>
            <person name="Perreira-Neves A."/>
            <person name="Rosa I.A."/>
            <person name="Tasca T."/>
            <person name="Bogo M.R."/>
            <person name="de Souza W."/>
        </authorList>
    </citation>
    <scope>NUCLEOTIDE SEQUENCE [LARGE SCALE GENOMIC DNA]</scope>
    <source>
        <strain evidence="2">K</strain>
    </source>
</reference>
<dbReference type="OrthoDB" id="10611875at2759"/>
<dbReference type="EMBL" id="MLAK01000574">
    <property type="protein sequence ID" value="OHT11962.1"/>
    <property type="molecule type" value="Genomic_DNA"/>
</dbReference>
<evidence type="ECO:0000256" key="1">
    <source>
        <dbReference type="SAM" id="MobiDB-lite"/>
    </source>
</evidence>
<protein>
    <submittedName>
        <fullName evidence="2">Uncharacterized protein</fullName>
    </submittedName>
</protein>
<evidence type="ECO:0000313" key="3">
    <source>
        <dbReference type="Proteomes" id="UP000179807"/>
    </source>
</evidence>
<dbReference type="GeneID" id="94834823"/>
<keyword evidence="3" id="KW-1185">Reference proteome</keyword>
<dbReference type="GO" id="GO:0030427">
    <property type="term" value="C:site of polarized growth"/>
    <property type="evidence" value="ECO:0007669"/>
    <property type="project" value="TreeGrafter"/>
</dbReference>
<comment type="caution">
    <text evidence="2">The sequence shown here is derived from an EMBL/GenBank/DDBJ whole genome shotgun (WGS) entry which is preliminary data.</text>
</comment>
<feature type="region of interest" description="Disordered" evidence="1">
    <location>
        <begin position="1652"/>
        <end position="1671"/>
    </location>
</feature>
<dbReference type="VEuPathDB" id="TrichDB:TRFO_18337"/>
<evidence type="ECO:0000313" key="2">
    <source>
        <dbReference type="EMBL" id="OHT11962.1"/>
    </source>
</evidence>
<gene>
    <name evidence="2" type="ORF">TRFO_18337</name>
</gene>
<proteinExistence type="predicted"/>
<dbReference type="Proteomes" id="UP000179807">
    <property type="component" value="Unassembled WGS sequence"/>
</dbReference>
<dbReference type="InterPro" id="IPR016024">
    <property type="entry name" value="ARM-type_fold"/>
</dbReference>
<name>A0A1J4KLF0_9EUKA</name>
<dbReference type="SUPFAM" id="SSF48371">
    <property type="entry name" value="ARM repeat"/>
    <property type="match status" value="1"/>
</dbReference>
<dbReference type="PANTHER" id="PTHR12295:SF30">
    <property type="entry name" value="PROTEIN FURRY"/>
    <property type="match status" value="1"/>
</dbReference>
<dbReference type="RefSeq" id="XP_068365098.1">
    <property type="nucleotide sequence ID" value="XM_068500119.1"/>
</dbReference>
<sequence>MSSPVKRTASNSMPNQYLFQAVFQQLLTKFRPMLHQELFKLNEQLKLTPRPAATELFDTFPRSHHFYSQMIFDLSEIAQYDIRSCLYFLKNAIGEIVTQKKSKTFDILTINKQGTSTDLERSFQLLLLTDLICTIVLSVSELDIPSSTSLINCGIYLCMSPPHFDDFPILLLKQWSVIFSRISKLRQPVLFDRLTQLIINKYDLFFVLMRYIRLDTKGQNDEEDHSDDLLEIMTSHVKRAQSKKKLTSSMLVSLSTILMTYEGQSHCIQTILKIAMPYVEQNPKDCPGAVDLVANLIPYTGWSQKEINDFYQEKVYPLAETKEGIISAARAFRSLMYGIHINPDFLFYVWGPNTRTNSFEFLKWKVPEDKPQSDPNSFTSKFMKYFFTSKYFHLGSSLFRDILVRLASMDFSNYMTNVFPQFASLGIDSPQFMLFMNTVPMINDKQFLEISGVSKDDVDAFNVMFADTTNSQLRSMIDQLDNYGIAPSEKFLANHNNYSNEVDRILDRWGVDRGIAIDFQYEKKTSKTKVPIDSAKIVRIIPYMMNSPMFRTEEWMRSLVKLSALADQSIAKPAYNICLSIFQHVEVEQRKQFIQVILDMVDVDQLPEIVFICLKLLKDLIEYLSPDDDELEYRIEFAAFLALSSSFPRVRVKGFTLLIRVNKLLQNQGIYSKFEDHLPAIVSNVKHNILLHTFPRHPGSSEVRDEELSLDMLIYSRYQDPWLYFLAEFGRVLVCSNYVNILSRIGKLAHGFTPRENTNHFELGVLVLFFSTATFSPNLEENLYVYDMPPVSGEKAPRFYDDTQTVMQKFLEKGRYDTIFKAIKHTNYTIVHFILNILGKYASRKLFEALPSIHIFLSTIDGTINSKNLVKTSLNEHFMKICSEENMQKLTDLIRPKPNNSSSINNLNFKASIDDKKKRAITMDPTNERKFLCFLTFLNFCMELDINYDYRTSNAILAFLTNLMFEDVPITLKNYTSWCIMTKLSKTKIEGVNDISKKLRRISECERFGYHVLRPLLKNNNNQTILTLFIDSCFQRKSLMADAFFDAICNALPDPNGNSQEITQLYQSNAGVLILLGLLRLKTGSPLARDFLEKFVAFFVHSNKSQDEAPLAHKILENPAQNLERVAEQVVRSALQQMKNDKFKGTVKVMVDILTPWIERFQLGPRQGCCVPSININGQRYTPNQFLQDLLEVTTKTKYEHDFQRLVELWATLILLPNHEEIIPAYITEKATPTYRAQLFGQLLPKFSNLIMKILAKRCTFAFYAYVTYQRRGDLDKDNEFWMVPVIITAIKKYPASVEKYYPVLVHFAILFHSNQTQSLLKRLCKRFSLHYSRRTLSSTSIRRLVSQFENALKNETESASISTANSNEAIGFEGEDEENIDVKKHKIPKKPLDRWATEAMRWTIGSKNLRLAYTSIIILNELKHYEDTQITDLLRGVCKSVAFFLNSVDQQDSLLYDFIDEAFELFKRHFIGNELLAFQFIQSFLSFVVSVDAYFEKMLPLYQECLSSPITKTIAEKNLLAALRPSFNELESDSMAREAFHKFAHLTDPNNVDLKFVQMALRRSGHENKDEESRIINEANNDQLNRAFLHFSLMVVNASADMKRRIFVLSSNILQKMQMQRSEARIANKGETRMAQMMEPTTLDPMNTVEVNEGSEKKRHGEEEEVAEADKNDLNKQALVVIFNAAAQMLPGMREALEFIEVISRFDPLIATVPLIDEMEWKEAANVVIDEINSFANQESNTIISIANCKNLSVVTNLLTADNPIKILPFGPLHDTLNSIIQDQKKETKRVGGNWFDRISRNFISVGLELQKKMYDRVSPNPVSARGTWEPIQPPATMIPDAKLAKPPDVKIEAACTIEEFLAFPTS</sequence>
<dbReference type="GO" id="GO:0000902">
    <property type="term" value="P:cell morphogenesis"/>
    <property type="evidence" value="ECO:0007669"/>
    <property type="project" value="InterPro"/>
</dbReference>
<feature type="compositionally biased region" description="Basic and acidic residues" evidence="1">
    <location>
        <begin position="1655"/>
        <end position="1671"/>
    </location>
</feature>
<dbReference type="InterPro" id="IPR039867">
    <property type="entry name" value="Furry/Tao3/Mor2"/>
</dbReference>
<organism evidence="2 3">
    <name type="scientific">Tritrichomonas foetus</name>
    <dbReference type="NCBI Taxonomy" id="1144522"/>
    <lineage>
        <taxon>Eukaryota</taxon>
        <taxon>Metamonada</taxon>
        <taxon>Parabasalia</taxon>
        <taxon>Tritrichomonadida</taxon>
        <taxon>Tritrichomonadidae</taxon>
        <taxon>Tritrichomonas</taxon>
    </lineage>
</organism>
<accession>A0A1J4KLF0</accession>
<dbReference type="PANTHER" id="PTHR12295">
    <property type="entry name" value="FURRY-RELATED"/>
    <property type="match status" value="1"/>
</dbReference>